<dbReference type="EMBL" id="CP036295">
    <property type="protein sequence ID" value="QCC85967.1"/>
    <property type="molecule type" value="Genomic_DNA"/>
</dbReference>
<dbReference type="SUPFAM" id="SSF46785">
    <property type="entry name" value="Winged helix' DNA-binding domain"/>
    <property type="match status" value="1"/>
</dbReference>
<keyword evidence="4" id="KW-0804">Transcription</keyword>
<dbReference type="InterPro" id="IPR005119">
    <property type="entry name" value="LysR_subst-bd"/>
</dbReference>
<dbReference type="GO" id="GO:0032993">
    <property type="term" value="C:protein-DNA complex"/>
    <property type="evidence" value="ECO:0007669"/>
    <property type="project" value="TreeGrafter"/>
</dbReference>
<dbReference type="PRINTS" id="PR00039">
    <property type="entry name" value="HTHLYSR"/>
</dbReference>
<dbReference type="GO" id="GO:0003677">
    <property type="term" value="F:DNA binding"/>
    <property type="evidence" value="ECO:0007669"/>
    <property type="project" value="UniProtKB-KW"/>
</dbReference>
<dbReference type="Proteomes" id="UP000297065">
    <property type="component" value="Chromosome"/>
</dbReference>
<dbReference type="OrthoDB" id="5317428at2"/>
<dbReference type="RefSeq" id="WP_136400090.1">
    <property type="nucleotide sequence ID" value="NZ_CP036295.1"/>
</dbReference>
<name>A0A4P7UJU1_DESDE</name>
<dbReference type="InterPro" id="IPR036390">
    <property type="entry name" value="WH_DNA-bd_sf"/>
</dbReference>
<gene>
    <name evidence="6" type="ORF">DDIC_08775</name>
</gene>
<dbReference type="Gene3D" id="1.10.10.10">
    <property type="entry name" value="Winged helix-like DNA-binding domain superfamily/Winged helix DNA-binding domain"/>
    <property type="match status" value="1"/>
</dbReference>
<evidence type="ECO:0000256" key="1">
    <source>
        <dbReference type="ARBA" id="ARBA00009437"/>
    </source>
</evidence>
<dbReference type="FunFam" id="1.10.10.10:FF:000001">
    <property type="entry name" value="LysR family transcriptional regulator"/>
    <property type="match status" value="1"/>
</dbReference>
<keyword evidence="3" id="KW-0238">DNA-binding</keyword>
<dbReference type="PANTHER" id="PTHR30346">
    <property type="entry name" value="TRANSCRIPTIONAL DUAL REGULATOR HCAR-RELATED"/>
    <property type="match status" value="1"/>
</dbReference>
<proteinExistence type="inferred from homology"/>
<comment type="similarity">
    <text evidence="1">Belongs to the LysR transcriptional regulatory family.</text>
</comment>
<dbReference type="PROSITE" id="PS50931">
    <property type="entry name" value="HTH_LYSR"/>
    <property type="match status" value="1"/>
</dbReference>
<accession>A0A4P7UJU1</accession>
<dbReference type="InterPro" id="IPR000847">
    <property type="entry name" value="LysR_HTH_N"/>
</dbReference>
<feature type="domain" description="HTH lysR-type" evidence="5">
    <location>
        <begin position="9"/>
        <end position="66"/>
    </location>
</feature>
<dbReference type="AlphaFoldDB" id="A0A4P7UJU1"/>
<dbReference type="Gene3D" id="3.40.190.10">
    <property type="entry name" value="Periplasmic binding protein-like II"/>
    <property type="match status" value="2"/>
</dbReference>
<dbReference type="Pfam" id="PF03466">
    <property type="entry name" value="LysR_substrate"/>
    <property type="match status" value="1"/>
</dbReference>
<evidence type="ECO:0000256" key="4">
    <source>
        <dbReference type="ARBA" id="ARBA00023163"/>
    </source>
</evidence>
<protein>
    <submittedName>
        <fullName evidence="6">LysR family transcriptional regulator</fullName>
    </submittedName>
</protein>
<reference evidence="6 7" key="1">
    <citation type="submission" date="2019-02" db="EMBL/GenBank/DDBJ databases">
        <title>Complete Genome Sequence of Desulfovibrio desulfuricans IC1, a Sulfonate Utilizing Anaerobe.</title>
        <authorList>
            <person name="Day L.A."/>
            <person name="De Leon K.B."/>
            <person name="Wall J.D."/>
        </authorList>
    </citation>
    <scope>NUCLEOTIDE SEQUENCE [LARGE SCALE GENOMIC DNA]</scope>
    <source>
        <strain evidence="6 7">IC1</strain>
    </source>
</reference>
<dbReference type="InterPro" id="IPR036388">
    <property type="entry name" value="WH-like_DNA-bd_sf"/>
</dbReference>
<evidence type="ECO:0000259" key="5">
    <source>
        <dbReference type="PROSITE" id="PS50931"/>
    </source>
</evidence>
<organism evidence="6 7">
    <name type="scientific">Desulfovibrio desulfuricans</name>
    <dbReference type="NCBI Taxonomy" id="876"/>
    <lineage>
        <taxon>Bacteria</taxon>
        <taxon>Pseudomonadati</taxon>
        <taxon>Thermodesulfobacteriota</taxon>
        <taxon>Desulfovibrionia</taxon>
        <taxon>Desulfovibrionales</taxon>
        <taxon>Desulfovibrionaceae</taxon>
        <taxon>Desulfovibrio</taxon>
    </lineage>
</organism>
<sequence length="326" mass="35787">MANDVFDTPDWRLLRYFSIVAQEGSMRRAADRLFMTQPPLSRHMQRLEEMLGVTLFTRHSKGLSLTAEGLAVLRIARPVLEAQDAAADRLRNLGRSDAAKADKTLTVGLTTAFEQGVFLRFIQHVETHWSGATRFVRQSSPRLARDVRRGKLDAALVALPLDHAGIRLCPLPYAEPLLAVLPGCRHDAPAMARPEQERLSLQGLNDRPLFWFRRESNPAFFDHMRGVFAQVGFAPAHLEEPEEYDVLLARIAQGEGMGLLPRSFSAIGREGVEFCPLAEAGLLQLRLGLALPLRDGGNGAAADAALGQDAAPPAERMLADAARCLG</sequence>
<dbReference type="GO" id="GO:0003700">
    <property type="term" value="F:DNA-binding transcription factor activity"/>
    <property type="evidence" value="ECO:0007669"/>
    <property type="project" value="InterPro"/>
</dbReference>
<keyword evidence="2" id="KW-0805">Transcription regulation</keyword>
<dbReference type="PANTHER" id="PTHR30346:SF17">
    <property type="entry name" value="LYSR FAMILY TRANSCRIPTIONAL REGULATOR"/>
    <property type="match status" value="1"/>
</dbReference>
<evidence type="ECO:0000313" key="6">
    <source>
        <dbReference type="EMBL" id="QCC85967.1"/>
    </source>
</evidence>
<evidence type="ECO:0000313" key="7">
    <source>
        <dbReference type="Proteomes" id="UP000297065"/>
    </source>
</evidence>
<evidence type="ECO:0000256" key="3">
    <source>
        <dbReference type="ARBA" id="ARBA00023125"/>
    </source>
</evidence>
<evidence type="ECO:0000256" key="2">
    <source>
        <dbReference type="ARBA" id="ARBA00023015"/>
    </source>
</evidence>
<dbReference type="Pfam" id="PF00126">
    <property type="entry name" value="HTH_1"/>
    <property type="match status" value="1"/>
</dbReference>
<dbReference type="SUPFAM" id="SSF53850">
    <property type="entry name" value="Periplasmic binding protein-like II"/>
    <property type="match status" value="1"/>
</dbReference>
<dbReference type="CDD" id="cd08414">
    <property type="entry name" value="PBP2_LTTR_aromatics_like"/>
    <property type="match status" value="1"/>
</dbReference>